<dbReference type="RefSeq" id="WP_284326589.1">
    <property type="nucleotide sequence ID" value="NZ_BSPP01000011.1"/>
</dbReference>
<protein>
    <submittedName>
        <fullName evidence="1">Uncharacterized protein</fullName>
    </submittedName>
</protein>
<dbReference type="AlphaFoldDB" id="A0AA37X0S3"/>
<dbReference type="EMBL" id="BSPP01000011">
    <property type="protein sequence ID" value="GLS88428.1"/>
    <property type="molecule type" value="Genomic_DNA"/>
</dbReference>
<proteinExistence type="predicted"/>
<sequence length="155" mass="17577">MTRHETIAHITRKSKIEANSQTPHLWPDLAPILSRGAKRLVGKKIHLLRSALIKSVGLGPDGHAELERGTLRWGKNSLSWEFRAYDQHLLYRAFDNQGGYETIRVIFVLTAQEALENLAQEQARLAALRALYWPPKVQNGHEGKQPLRSKRRSAG</sequence>
<reference evidence="1 2" key="1">
    <citation type="journal article" date="2014" name="Int. J. Syst. Evol. Microbiol.">
        <title>Complete genome sequence of Corynebacterium casei LMG S-19264T (=DSM 44701T), isolated from a smear-ripened cheese.</title>
        <authorList>
            <consortium name="US DOE Joint Genome Institute (JGI-PGF)"/>
            <person name="Walter F."/>
            <person name="Albersmeier A."/>
            <person name="Kalinowski J."/>
            <person name="Ruckert C."/>
        </authorList>
    </citation>
    <scope>NUCLEOTIDE SEQUENCE [LARGE SCALE GENOMIC DNA]</scope>
    <source>
        <strain evidence="1 2">NBRC 111766</strain>
    </source>
</reference>
<organism evidence="1 2">
    <name type="scientific">Cypionkella aquatica</name>
    <dbReference type="NCBI Taxonomy" id="1756042"/>
    <lineage>
        <taxon>Bacteria</taxon>
        <taxon>Pseudomonadati</taxon>
        <taxon>Pseudomonadota</taxon>
        <taxon>Alphaproteobacteria</taxon>
        <taxon>Rhodobacterales</taxon>
        <taxon>Paracoccaceae</taxon>
        <taxon>Cypionkella</taxon>
    </lineage>
</organism>
<keyword evidence="2" id="KW-1185">Reference proteome</keyword>
<name>A0AA37X0S3_9RHOB</name>
<evidence type="ECO:0000313" key="1">
    <source>
        <dbReference type="EMBL" id="GLS88428.1"/>
    </source>
</evidence>
<accession>A0AA37X0S3</accession>
<gene>
    <name evidence="1" type="ORF">GCM10010873_34020</name>
</gene>
<evidence type="ECO:0000313" key="2">
    <source>
        <dbReference type="Proteomes" id="UP001157355"/>
    </source>
</evidence>
<comment type="caution">
    <text evidence="1">The sequence shown here is derived from an EMBL/GenBank/DDBJ whole genome shotgun (WGS) entry which is preliminary data.</text>
</comment>
<dbReference type="Proteomes" id="UP001157355">
    <property type="component" value="Unassembled WGS sequence"/>
</dbReference>